<dbReference type="SUPFAM" id="SSF55129">
    <property type="entry name" value="Ribosomal protein L30p/L7e"/>
    <property type="match status" value="1"/>
</dbReference>
<keyword evidence="3" id="KW-0687">Ribonucleoprotein</keyword>
<dbReference type="GO" id="GO:0022625">
    <property type="term" value="C:cytosolic large ribosomal subunit"/>
    <property type="evidence" value="ECO:0007669"/>
    <property type="project" value="TreeGrafter"/>
</dbReference>
<dbReference type="HAMAP" id="MF_01371_A">
    <property type="entry name" value="Ribosomal_uL30_A"/>
    <property type="match status" value="1"/>
</dbReference>
<dbReference type="NCBIfam" id="TIGR01309">
    <property type="entry name" value="uL30_arch"/>
    <property type="match status" value="1"/>
</dbReference>
<dbReference type="Gene3D" id="1.10.15.30">
    <property type="match status" value="1"/>
</dbReference>
<dbReference type="InterPro" id="IPR005997">
    <property type="entry name" value="Ribosomal_uL30_arc"/>
</dbReference>
<dbReference type="Pfam" id="PF00327">
    <property type="entry name" value="Ribosomal_L30"/>
    <property type="match status" value="1"/>
</dbReference>
<evidence type="ECO:0000259" key="5">
    <source>
        <dbReference type="Pfam" id="PF00327"/>
    </source>
</evidence>
<evidence type="ECO:0000256" key="4">
    <source>
        <dbReference type="ARBA" id="ARBA00035492"/>
    </source>
</evidence>
<dbReference type="GO" id="GO:0000463">
    <property type="term" value="P:maturation of LSU-rRNA from tricistronic rRNA transcript (SSU-rRNA, 5.8S rRNA, LSU-rRNA)"/>
    <property type="evidence" value="ECO:0007669"/>
    <property type="project" value="TreeGrafter"/>
</dbReference>
<dbReference type="CDD" id="cd01657">
    <property type="entry name" value="Ribosomal_L7_archeal_euk"/>
    <property type="match status" value="1"/>
</dbReference>
<protein>
    <recommendedName>
        <fullName evidence="4">50S ribosomal protein L30</fullName>
    </recommendedName>
</protein>
<dbReference type="PANTHER" id="PTHR11524">
    <property type="entry name" value="60S RIBOSOMAL PROTEIN L7"/>
    <property type="match status" value="1"/>
</dbReference>
<proteinExistence type="inferred from homology"/>
<evidence type="ECO:0000256" key="2">
    <source>
        <dbReference type="ARBA" id="ARBA00022980"/>
    </source>
</evidence>
<gene>
    <name evidence="6" type="ORF">ASZ90_012109</name>
</gene>
<dbReference type="InterPro" id="IPR036919">
    <property type="entry name" value="Ribo_uL30_ferredoxin-like_sf"/>
</dbReference>
<dbReference type="EMBL" id="LNQE01001394">
    <property type="protein sequence ID" value="KUG18221.1"/>
    <property type="molecule type" value="Genomic_DNA"/>
</dbReference>
<dbReference type="Gene3D" id="3.30.1390.20">
    <property type="entry name" value="Ribosomal protein L30, ferredoxin-like fold domain"/>
    <property type="match status" value="1"/>
</dbReference>
<dbReference type="InterPro" id="IPR039699">
    <property type="entry name" value="Ribosomal_uL30"/>
</dbReference>
<evidence type="ECO:0000256" key="3">
    <source>
        <dbReference type="ARBA" id="ARBA00023274"/>
    </source>
</evidence>
<dbReference type="InterPro" id="IPR016082">
    <property type="entry name" value="Ribosomal_uL30_ferredoxin-like"/>
</dbReference>
<dbReference type="NCBIfam" id="NF004711">
    <property type="entry name" value="PRK06049.1"/>
    <property type="match status" value="1"/>
</dbReference>
<dbReference type="AlphaFoldDB" id="A0A0W8FBG8"/>
<evidence type="ECO:0000313" key="6">
    <source>
        <dbReference type="EMBL" id="KUG18221.1"/>
    </source>
</evidence>
<name>A0A0W8FBG8_9ZZZZ</name>
<evidence type="ECO:0000256" key="1">
    <source>
        <dbReference type="ARBA" id="ARBA00007594"/>
    </source>
</evidence>
<dbReference type="GO" id="GO:0003723">
    <property type="term" value="F:RNA binding"/>
    <property type="evidence" value="ECO:0007669"/>
    <property type="project" value="TreeGrafter"/>
</dbReference>
<dbReference type="PROSITE" id="PS00634">
    <property type="entry name" value="RIBOSOMAL_L30"/>
    <property type="match status" value="1"/>
</dbReference>
<dbReference type="PANTHER" id="PTHR11524:SF16">
    <property type="entry name" value="LARGE RIBOSOMAL SUBUNIT PROTEIN UL30"/>
    <property type="match status" value="1"/>
</dbReference>
<dbReference type="GO" id="GO:0003735">
    <property type="term" value="F:structural constituent of ribosome"/>
    <property type="evidence" value="ECO:0007669"/>
    <property type="project" value="InterPro"/>
</dbReference>
<sequence length="151" mass="17418">MFAIVRLRGEVNLRPEIKDTLAMLHIHRVNHCVVVKEDPHYRGMIQKVKDYVAWGEIDDDTLAMLLERRGRLSANRRLTEQYLKENTPYSSFKELAKAINSGSASLKDLQIKPIFRLHPARKGLRTTKKTAQQGGDLGFHQNLADLIKRMR</sequence>
<comment type="caution">
    <text evidence="6">The sequence shown here is derived from an EMBL/GenBank/DDBJ whole genome shotgun (WGS) entry which is preliminary data.</text>
</comment>
<organism evidence="6">
    <name type="scientific">hydrocarbon metagenome</name>
    <dbReference type="NCBI Taxonomy" id="938273"/>
    <lineage>
        <taxon>unclassified sequences</taxon>
        <taxon>metagenomes</taxon>
        <taxon>ecological metagenomes</taxon>
    </lineage>
</organism>
<keyword evidence="2 6" id="KW-0689">Ribosomal protein</keyword>
<reference evidence="6" key="1">
    <citation type="journal article" date="2015" name="Proc. Natl. Acad. Sci. U.S.A.">
        <title>Networks of energetic and metabolic interactions define dynamics in microbial communities.</title>
        <authorList>
            <person name="Embree M."/>
            <person name="Liu J.K."/>
            <person name="Al-Bassam M.M."/>
            <person name="Zengler K."/>
        </authorList>
    </citation>
    <scope>NUCLEOTIDE SEQUENCE</scope>
</reference>
<dbReference type="InterPro" id="IPR018038">
    <property type="entry name" value="Ribosomal_uL30_CS"/>
</dbReference>
<comment type="similarity">
    <text evidence="1">Belongs to the universal ribosomal protein uL30 family.</text>
</comment>
<accession>A0A0W8FBG8</accession>
<dbReference type="InterPro" id="IPR035808">
    <property type="entry name" value="Ribosomal_uL30_euk_arc"/>
</dbReference>
<feature type="domain" description="Large ribosomal subunit protein uL30-like ferredoxin-like fold" evidence="5">
    <location>
        <begin position="2"/>
        <end position="52"/>
    </location>
</feature>
<dbReference type="GO" id="GO:0006412">
    <property type="term" value="P:translation"/>
    <property type="evidence" value="ECO:0007669"/>
    <property type="project" value="InterPro"/>
</dbReference>